<evidence type="ECO:0000256" key="1">
    <source>
        <dbReference type="SAM" id="MobiDB-lite"/>
    </source>
</evidence>
<accession>A0ABR2W763</accession>
<keyword evidence="2" id="KW-0732">Signal</keyword>
<proteinExistence type="predicted"/>
<dbReference type="EMBL" id="JASJQH010006966">
    <property type="protein sequence ID" value="KAK9721877.1"/>
    <property type="molecule type" value="Genomic_DNA"/>
</dbReference>
<reference evidence="3 4" key="1">
    <citation type="submission" date="2023-04" db="EMBL/GenBank/DDBJ databases">
        <title>Genome of Basidiobolus ranarum AG-B5.</title>
        <authorList>
            <person name="Stajich J.E."/>
            <person name="Carter-House D."/>
            <person name="Gryganskyi A."/>
        </authorList>
    </citation>
    <scope>NUCLEOTIDE SEQUENCE [LARGE SCALE GENOMIC DNA]</scope>
    <source>
        <strain evidence="3 4">AG-B5</strain>
    </source>
</reference>
<comment type="caution">
    <text evidence="3">The sequence shown here is derived from an EMBL/GenBank/DDBJ whole genome shotgun (WGS) entry which is preliminary data.</text>
</comment>
<feature type="region of interest" description="Disordered" evidence="1">
    <location>
        <begin position="74"/>
        <end position="96"/>
    </location>
</feature>
<evidence type="ECO:0000313" key="3">
    <source>
        <dbReference type="EMBL" id="KAK9721877.1"/>
    </source>
</evidence>
<evidence type="ECO:0000256" key="2">
    <source>
        <dbReference type="SAM" id="SignalP"/>
    </source>
</evidence>
<feature type="chain" id="PRO_5046420720" evidence="2">
    <location>
        <begin position="18"/>
        <end position="96"/>
    </location>
</feature>
<evidence type="ECO:0000313" key="4">
    <source>
        <dbReference type="Proteomes" id="UP001479436"/>
    </source>
</evidence>
<protein>
    <submittedName>
        <fullName evidence="3">Uncharacterized protein</fullName>
    </submittedName>
</protein>
<keyword evidence="4" id="KW-1185">Reference proteome</keyword>
<dbReference type="Proteomes" id="UP001479436">
    <property type="component" value="Unassembled WGS sequence"/>
</dbReference>
<sequence>MKIRFLLAFLFLCQTFAMEQKKVESSTLLNLLMKGFSFFRRDPIEIFGPQRKLVLGEGLLVAGLKGSLAYNGRNSDNYDGGTIEKNNGRRVNANHH</sequence>
<feature type="signal peptide" evidence="2">
    <location>
        <begin position="1"/>
        <end position="17"/>
    </location>
</feature>
<name>A0ABR2W763_9FUNG</name>
<organism evidence="3 4">
    <name type="scientific">Basidiobolus ranarum</name>
    <dbReference type="NCBI Taxonomy" id="34480"/>
    <lineage>
        <taxon>Eukaryota</taxon>
        <taxon>Fungi</taxon>
        <taxon>Fungi incertae sedis</taxon>
        <taxon>Zoopagomycota</taxon>
        <taxon>Entomophthoromycotina</taxon>
        <taxon>Basidiobolomycetes</taxon>
        <taxon>Basidiobolales</taxon>
        <taxon>Basidiobolaceae</taxon>
        <taxon>Basidiobolus</taxon>
    </lineage>
</organism>
<gene>
    <name evidence="3" type="ORF">K7432_003106</name>
</gene>